<evidence type="ECO:0000313" key="12">
    <source>
        <dbReference type="EMBL" id="CDK27373.1"/>
    </source>
</evidence>
<evidence type="ECO:0000256" key="7">
    <source>
        <dbReference type="ARBA" id="ARBA00022989"/>
    </source>
</evidence>
<organism evidence="12 13">
    <name type="scientific">Kuraishia capsulata CBS 1993</name>
    <dbReference type="NCBI Taxonomy" id="1382522"/>
    <lineage>
        <taxon>Eukaryota</taxon>
        <taxon>Fungi</taxon>
        <taxon>Dikarya</taxon>
        <taxon>Ascomycota</taxon>
        <taxon>Saccharomycotina</taxon>
        <taxon>Pichiomycetes</taxon>
        <taxon>Pichiales</taxon>
        <taxon>Pichiaceae</taxon>
        <taxon>Kuraishia</taxon>
    </lineage>
</organism>
<keyword evidence="9" id="KW-0496">Mitochondrion</keyword>
<evidence type="ECO:0000256" key="4">
    <source>
        <dbReference type="ARBA" id="ARBA00022692"/>
    </source>
</evidence>
<dbReference type="InterPro" id="IPR036639">
    <property type="entry name" value="Cyt_c_oxidase_su4_sf"/>
</dbReference>
<dbReference type="InterPro" id="IPR004203">
    <property type="entry name" value="Cyt_c_oxidase_su4_fam"/>
</dbReference>
<comment type="subcellular location">
    <subcellularLocation>
        <location evidence="1">Mitochondrion inner membrane</location>
        <topology evidence="1">Single-pass membrane protein</topology>
    </subcellularLocation>
</comment>
<sequence length="151" mass="17218">MLRTSLNTAARSTQRFGTVRCASALSNATVTNIEARWEQIPESDQKDIIDALSERQKLPWTDLTNAEKKASWYISFGEWGPRRPVHSSADKTYIFWGVVIGLSLSATTFLAFRSQRNVPKTMNREWQEASDEILKERNTNPFTGYSQVQSK</sequence>
<name>W6MME6_9ASCO</name>
<comment type="similarity">
    <text evidence="3">Belongs to the cytochrome c oxidase IV family.</text>
</comment>
<keyword evidence="7 11" id="KW-1133">Transmembrane helix</keyword>
<dbReference type="GO" id="GO:0005743">
    <property type="term" value="C:mitochondrial inner membrane"/>
    <property type="evidence" value="ECO:0007669"/>
    <property type="project" value="UniProtKB-SubCell"/>
</dbReference>
<dbReference type="GO" id="GO:0016491">
    <property type="term" value="F:oxidoreductase activity"/>
    <property type="evidence" value="ECO:0007669"/>
    <property type="project" value="UniProtKB-KW"/>
</dbReference>
<dbReference type="PANTHER" id="PTHR10707:SF10">
    <property type="entry name" value="CYTOCHROME C OXIDASE SUBUNIT 4"/>
    <property type="match status" value="1"/>
</dbReference>
<evidence type="ECO:0000256" key="8">
    <source>
        <dbReference type="ARBA" id="ARBA00023002"/>
    </source>
</evidence>
<gene>
    <name evidence="12" type="ORF">KUCA_T00003351001</name>
</gene>
<dbReference type="Gene3D" id="1.10.442.10">
    <property type="entry name" value="Cytochrome c oxidase subunit IV"/>
    <property type="match status" value="1"/>
</dbReference>
<keyword evidence="6" id="KW-0809">Transit peptide</keyword>
<dbReference type="GeneID" id="34520756"/>
<keyword evidence="4 11" id="KW-0812">Transmembrane</keyword>
<dbReference type="Pfam" id="PF02936">
    <property type="entry name" value="COX4"/>
    <property type="match status" value="1"/>
</dbReference>
<dbReference type="HOGENOM" id="CLU_070101_2_0_1"/>
<evidence type="ECO:0000256" key="11">
    <source>
        <dbReference type="SAM" id="Phobius"/>
    </source>
</evidence>
<dbReference type="RefSeq" id="XP_022459368.1">
    <property type="nucleotide sequence ID" value="XM_022601757.1"/>
</dbReference>
<evidence type="ECO:0000256" key="5">
    <source>
        <dbReference type="ARBA" id="ARBA00022792"/>
    </source>
</evidence>
<accession>W6MME6</accession>
<keyword evidence="8" id="KW-0560">Oxidoreductase</keyword>
<dbReference type="PANTHER" id="PTHR10707">
    <property type="entry name" value="CYTOCHROME C OXIDASE SUBUNIT IV"/>
    <property type="match status" value="1"/>
</dbReference>
<evidence type="ECO:0000256" key="3">
    <source>
        <dbReference type="ARBA" id="ARBA00008135"/>
    </source>
</evidence>
<dbReference type="GO" id="GO:0045277">
    <property type="term" value="C:respiratory chain complex IV"/>
    <property type="evidence" value="ECO:0007669"/>
    <property type="project" value="EnsemblFungi"/>
</dbReference>
<keyword evidence="13" id="KW-1185">Reference proteome</keyword>
<dbReference type="SUPFAM" id="SSF81406">
    <property type="entry name" value="Mitochondrial cytochrome c oxidase subunit IV"/>
    <property type="match status" value="1"/>
</dbReference>
<reference evidence="12" key="1">
    <citation type="submission" date="2013-12" db="EMBL/GenBank/DDBJ databases">
        <authorList>
            <person name="Genoscope - CEA"/>
        </authorList>
    </citation>
    <scope>NUCLEOTIDE SEQUENCE</scope>
    <source>
        <strain evidence="12">CBS 1993</strain>
    </source>
</reference>
<evidence type="ECO:0000313" key="13">
    <source>
        <dbReference type="Proteomes" id="UP000019384"/>
    </source>
</evidence>
<dbReference type="GO" id="GO:0006123">
    <property type="term" value="P:mitochondrial electron transport, cytochrome c to oxygen"/>
    <property type="evidence" value="ECO:0007669"/>
    <property type="project" value="InterPro"/>
</dbReference>
<dbReference type="FunFam" id="1.10.442.10:FF:000002">
    <property type="entry name" value="Cytochrome c oxidase subunit V"/>
    <property type="match status" value="1"/>
</dbReference>
<dbReference type="GO" id="GO:0004129">
    <property type="term" value="F:cytochrome-c oxidase activity"/>
    <property type="evidence" value="ECO:0007669"/>
    <property type="project" value="EnsemblFungi"/>
</dbReference>
<reference evidence="12" key="2">
    <citation type="submission" date="2014-02" db="EMBL/GenBank/DDBJ databases">
        <title>Complete DNA sequence of /Kuraishia capsulata/ illustrates novel genomic features among budding yeasts (/Saccharomycotina/).</title>
        <authorList>
            <person name="Morales L."/>
            <person name="Noel B."/>
            <person name="Porcel B."/>
            <person name="Marcet-Houben M."/>
            <person name="Hullo M-F."/>
            <person name="Sacerdot C."/>
            <person name="Tekaia F."/>
            <person name="Leh-Louis V."/>
            <person name="Despons L."/>
            <person name="Khanna V."/>
            <person name="Aury J-M."/>
            <person name="Barbe V."/>
            <person name="Couloux A."/>
            <person name="Labadie K."/>
            <person name="Pelletier E."/>
            <person name="Souciet J-L."/>
            <person name="Boekhout T."/>
            <person name="Gabaldon T."/>
            <person name="Wincker P."/>
            <person name="Dujon B."/>
        </authorList>
    </citation>
    <scope>NUCLEOTIDE SEQUENCE</scope>
    <source>
        <strain evidence="12">CBS 1993</strain>
    </source>
</reference>
<dbReference type="OrthoDB" id="186013at2759"/>
<dbReference type="AlphaFoldDB" id="W6MME6"/>
<evidence type="ECO:0000256" key="10">
    <source>
        <dbReference type="ARBA" id="ARBA00023136"/>
    </source>
</evidence>
<keyword evidence="10 11" id="KW-0472">Membrane</keyword>
<evidence type="ECO:0000256" key="9">
    <source>
        <dbReference type="ARBA" id="ARBA00023128"/>
    </source>
</evidence>
<dbReference type="Proteomes" id="UP000019384">
    <property type="component" value="Unassembled WGS sequence"/>
</dbReference>
<evidence type="ECO:0000256" key="2">
    <source>
        <dbReference type="ARBA" id="ARBA00004673"/>
    </source>
</evidence>
<evidence type="ECO:0000256" key="1">
    <source>
        <dbReference type="ARBA" id="ARBA00004434"/>
    </source>
</evidence>
<dbReference type="STRING" id="1382522.W6MME6"/>
<evidence type="ECO:0000256" key="6">
    <source>
        <dbReference type="ARBA" id="ARBA00022946"/>
    </source>
</evidence>
<dbReference type="EMBL" id="HG793128">
    <property type="protein sequence ID" value="CDK27373.1"/>
    <property type="molecule type" value="Genomic_DNA"/>
</dbReference>
<keyword evidence="5" id="KW-0999">Mitochondrion inner membrane</keyword>
<protein>
    <submittedName>
        <fullName evidence="12">Uncharacterized protein</fullName>
    </submittedName>
</protein>
<dbReference type="CDD" id="cd00922">
    <property type="entry name" value="Cyt_c_Oxidase_IV"/>
    <property type="match status" value="1"/>
</dbReference>
<feature type="transmembrane region" description="Helical" evidence="11">
    <location>
        <begin position="93"/>
        <end position="112"/>
    </location>
</feature>
<proteinExistence type="inferred from homology"/>
<comment type="pathway">
    <text evidence="2">Energy metabolism; oxidative phosphorylation.</text>
</comment>